<feature type="signal peptide" evidence="1">
    <location>
        <begin position="1"/>
        <end position="22"/>
    </location>
</feature>
<gene>
    <name evidence="2" type="ORF">PP769_01575</name>
</gene>
<feature type="chain" id="PRO_5041643568" description="Secreted protein" evidence="1">
    <location>
        <begin position="23"/>
        <end position="320"/>
    </location>
</feature>
<sequence length="320" mass="35776">MKLNVFFNVAVMLGMVAINSSAWGHSPNDAGEGGLQSKVREAGLIMYGQVVDIQYRNSEPTKEQPQGLPHTFVTYQVLEVLRGDVPDKKVTLRIPGGADGQGGVYMVSTAPAFALGQTDVLFVKGGEIDDCQLVECVEGRFRIHENQVLNGWGVPVVEAHKTLRIGGKPRFDLNVMEIPRPSFKALLERPDMKAYIDRISRESRLSLKDLQARYEREAPKVTTVNLGNQVLPIQRDVTEESEAIPMETYGEPLSPEVFFDAIREWSKQVGDPRFPIVMANAKERFEVPDQEVLALEAKDEAILKISDEERYDIHAKEGLR</sequence>
<accession>A0AA96GAI1</accession>
<name>A0AA96GAI1_9BACT</name>
<evidence type="ECO:0000313" key="3">
    <source>
        <dbReference type="Proteomes" id="UP001302719"/>
    </source>
</evidence>
<evidence type="ECO:0000313" key="2">
    <source>
        <dbReference type="EMBL" id="WNM58479.1"/>
    </source>
</evidence>
<reference evidence="2 3" key="1">
    <citation type="submission" date="2023-01" db="EMBL/GenBank/DDBJ databases">
        <title>Cultivation and genomic characterization of new, ubiquitous marine nitrite-oxidizing bacteria from the Nitrospirales.</title>
        <authorList>
            <person name="Mueller A.J."/>
            <person name="Daebeler A."/>
            <person name="Herbold C.W."/>
            <person name="Kirkegaard R.H."/>
            <person name="Daims H."/>
        </authorList>
    </citation>
    <scope>NUCLEOTIDE SEQUENCE [LARGE SCALE GENOMIC DNA]</scope>
    <source>
        <strain evidence="2 3">VA</strain>
    </source>
</reference>
<dbReference type="EMBL" id="CP116967">
    <property type="protein sequence ID" value="WNM58479.1"/>
    <property type="molecule type" value="Genomic_DNA"/>
</dbReference>
<organism evidence="2 3">
    <name type="scientific">Candidatus Nitrospira allomarina</name>
    <dbReference type="NCBI Taxonomy" id="3020900"/>
    <lineage>
        <taxon>Bacteria</taxon>
        <taxon>Pseudomonadati</taxon>
        <taxon>Nitrospirota</taxon>
        <taxon>Nitrospiria</taxon>
        <taxon>Nitrospirales</taxon>
        <taxon>Nitrospiraceae</taxon>
        <taxon>Nitrospira</taxon>
    </lineage>
</organism>
<evidence type="ECO:0008006" key="4">
    <source>
        <dbReference type="Google" id="ProtNLM"/>
    </source>
</evidence>
<proteinExistence type="predicted"/>
<keyword evidence="3" id="KW-1185">Reference proteome</keyword>
<dbReference type="AlphaFoldDB" id="A0AA96GAI1"/>
<keyword evidence="1" id="KW-0732">Signal</keyword>
<dbReference type="RefSeq" id="WP_312644370.1">
    <property type="nucleotide sequence ID" value="NZ_CP116967.1"/>
</dbReference>
<dbReference type="Proteomes" id="UP001302719">
    <property type="component" value="Chromosome"/>
</dbReference>
<dbReference type="KEGG" id="nall:PP769_01575"/>
<evidence type="ECO:0000256" key="1">
    <source>
        <dbReference type="SAM" id="SignalP"/>
    </source>
</evidence>
<protein>
    <recommendedName>
        <fullName evidence="4">Secreted protein</fullName>
    </recommendedName>
</protein>